<dbReference type="PANTHER" id="PTHR42792">
    <property type="entry name" value="FLAGELLIN"/>
    <property type="match status" value="1"/>
</dbReference>
<dbReference type="InterPro" id="IPR013384">
    <property type="entry name" value="Flagell_FlgL"/>
</dbReference>
<dbReference type="OrthoDB" id="9758307at2"/>
<dbReference type="SUPFAM" id="SSF64518">
    <property type="entry name" value="Phase 1 flagellin"/>
    <property type="match status" value="1"/>
</dbReference>
<evidence type="ECO:0000256" key="2">
    <source>
        <dbReference type="ARBA" id="ARBA00005709"/>
    </source>
</evidence>
<evidence type="ECO:0000313" key="7">
    <source>
        <dbReference type="Proteomes" id="UP000199263"/>
    </source>
</evidence>
<dbReference type="STRING" id="119641.SAMN05421842_10622"/>
<dbReference type="Proteomes" id="UP000199263">
    <property type="component" value="Unassembled WGS sequence"/>
</dbReference>
<gene>
    <name evidence="6" type="ORF">SAMN05421842_10622</name>
</gene>
<comment type="similarity">
    <text evidence="2">Belongs to the bacterial flagellin family.</text>
</comment>
<dbReference type="EMBL" id="FOMG01000006">
    <property type="protein sequence ID" value="SFC60498.1"/>
    <property type="molecule type" value="Genomic_DNA"/>
</dbReference>
<comment type="subcellular location">
    <subcellularLocation>
        <location evidence="1">Bacterial flagellum</location>
    </subcellularLocation>
</comment>
<keyword evidence="6" id="KW-0282">Flagellum</keyword>
<evidence type="ECO:0000313" key="6">
    <source>
        <dbReference type="EMBL" id="SFC60498.1"/>
    </source>
</evidence>
<dbReference type="NCBIfam" id="TIGR02550">
    <property type="entry name" value="flagell_flgL"/>
    <property type="match status" value="1"/>
</dbReference>
<evidence type="ECO:0000259" key="5">
    <source>
        <dbReference type="Pfam" id="PF00700"/>
    </source>
</evidence>
<dbReference type="InterPro" id="IPR001492">
    <property type="entry name" value="Flagellin"/>
</dbReference>
<protein>
    <submittedName>
        <fullName evidence="6">Flagellar hook-associated protein 3 FlgL</fullName>
    </submittedName>
</protein>
<evidence type="ECO:0000259" key="4">
    <source>
        <dbReference type="Pfam" id="PF00669"/>
    </source>
</evidence>
<keyword evidence="6" id="KW-0969">Cilium</keyword>
<keyword evidence="7" id="KW-1185">Reference proteome</keyword>
<keyword evidence="3" id="KW-0975">Bacterial flagellum</keyword>
<evidence type="ECO:0000256" key="1">
    <source>
        <dbReference type="ARBA" id="ARBA00004365"/>
    </source>
</evidence>
<reference evidence="6 7" key="1">
    <citation type="submission" date="2016-10" db="EMBL/GenBank/DDBJ databases">
        <authorList>
            <person name="de Groot N.N."/>
        </authorList>
    </citation>
    <scope>NUCLEOTIDE SEQUENCE [LARGE SCALE GENOMIC DNA]</scope>
    <source>
        <strain evidence="6 7">DSM 12992</strain>
    </source>
</reference>
<keyword evidence="6" id="KW-0966">Cell projection</keyword>
<evidence type="ECO:0000256" key="3">
    <source>
        <dbReference type="ARBA" id="ARBA00023143"/>
    </source>
</evidence>
<name>A0A1I1KP89_9CLOT</name>
<organism evidence="6 7">
    <name type="scientific">Clostridium uliginosum</name>
    <dbReference type="NCBI Taxonomy" id="119641"/>
    <lineage>
        <taxon>Bacteria</taxon>
        <taxon>Bacillati</taxon>
        <taxon>Bacillota</taxon>
        <taxon>Clostridia</taxon>
        <taxon>Eubacteriales</taxon>
        <taxon>Clostridiaceae</taxon>
        <taxon>Clostridium</taxon>
    </lineage>
</organism>
<dbReference type="GO" id="GO:0071973">
    <property type="term" value="P:bacterial-type flagellum-dependent cell motility"/>
    <property type="evidence" value="ECO:0007669"/>
    <property type="project" value="InterPro"/>
</dbReference>
<dbReference type="InterPro" id="IPR001029">
    <property type="entry name" value="Flagellin_N"/>
</dbReference>
<sequence length="423" mass="46180">MQRITTSMLSSNYLSNMKMNLNNMQTLQSQLSSGKEINKPSDNPYKASRSMQLHSEITANKQYNENIKDTTNWLDTTDTALGQAGNVFGRVRELLVLAGNGAYGVNEKKAIQAEIKQKVNQVSEILNTNFDGAYIFGGTKSTSKPVMVNDNGELCYADKDGNAITNADDGMKIDLSKNPINSSIVPKNNKSIGEIVKDKVTNKVTITINDSTSTPPAPPTNKVINLSDVGTGTPPATVESLFENTLAPTAGAEFTTDDVKKALSSYNSLDQINANLNVEVSQGVLINYNKTATDVMQGNGTNIMDTLNKIIYNLNPSTTPIVPPHTEAPDISKITGECIKEVDDITNNLLEKRSQVGAMTNRMESAQSNNEAENLNMTDILSKTEDIDFTQKMMEYSVMQTIYMASLQTSAKVLPTTILDYLR</sequence>
<accession>A0A1I1KP89</accession>
<dbReference type="PANTHER" id="PTHR42792:SF1">
    <property type="entry name" value="FLAGELLAR HOOK-ASSOCIATED PROTEIN 3"/>
    <property type="match status" value="1"/>
</dbReference>
<dbReference type="GO" id="GO:0005198">
    <property type="term" value="F:structural molecule activity"/>
    <property type="evidence" value="ECO:0007669"/>
    <property type="project" value="InterPro"/>
</dbReference>
<feature type="domain" description="Flagellin N-terminal" evidence="4">
    <location>
        <begin position="4"/>
        <end position="140"/>
    </location>
</feature>
<dbReference type="RefSeq" id="WP_090089507.1">
    <property type="nucleotide sequence ID" value="NZ_FOMG01000006.1"/>
</dbReference>
<dbReference type="InterPro" id="IPR046358">
    <property type="entry name" value="Flagellin_C"/>
</dbReference>
<proteinExistence type="inferred from homology"/>
<dbReference type="Pfam" id="PF00669">
    <property type="entry name" value="Flagellin_N"/>
    <property type="match status" value="1"/>
</dbReference>
<dbReference type="Pfam" id="PF00700">
    <property type="entry name" value="Flagellin_C"/>
    <property type="match status" value="1"/>
</dbReference>
<dbReference type="AlphaFoldDB" id="A0A1I1KP89"/>
<dbReference type="Gene3D" id="1.20.1330.10">
    <property type="entry name" value="f41 fragment of flagellin, N-terminal domain"/>
    <property type="match status" value="1"/>
</dbReference>
<feature type="domain" description="Flagellin C-terminal" evidence="5">
    <location>
        <begin position="339"/>
        <end position="422"/>
    </location>
</feature>
<dbReference type="GO" id="GO:0009424">
    <property type="term" value="C:bacterial-type flagellum hook"/>
    <property type="evidence" value="ECO:0007669"/>
    <property type="project" value="InterPro"/>
</dbReference>